<dbReference type="GO" id="GO:0004364">
    <property type="term" value="F:glutathione transferase activity"/>
    <property type="evidence" value="ECO:0007669"/>
    <property type="project" value="TreeGrafter"/>
</dbReference>
<name>A0A0P7B4W3_9HYPO</name>
<evidence type="ECO:0008006" key="6">
    <source>
        <dbReference type="Google" id="ProtNLM"/>
    </source>
</evidence>
<sequence>MSSQVPELTLYTYFRSSCSARVRTAAALKGISLKFIYVSLLKDEQKQTSYMSVNPSGTVPALLVHHPDGSTSLVRQSIAILEFFEEAFPHLPPLLPPLSQPLQRALVRDLVNILSIDIQPKTNLSVLKRLGTVGIPSRDWCEEQMVPGLAAFESILKTCAGEYCVGDSITLADVVLAPAVEAALRWKVDMSAFPVLKGVYHTFIDLPEVSQADWRHQKDTPES</sequence>
<dbReference type="SFLD" id="SFLDS00019">
    <property type="entry name" value="Glutathione_Transferase_(cytos"/>
    <property type="match status" value="1"/>
</dbReference>
<dbReference type="NCBIfam" id="TIGR01262">
    <property type="entry name" value="maiA"/>
    <property type="match status" value="1"/>
</dbReference>
<dbReference type="OrthoDB" id="202840at2759"/>
<reference evidence="4 5" key="1">
    <citation type="submission" date="2015-09" db="EMBL/GenBank/DDBJ databases">
        <title>Draft genome of a European isolate of the apple canker pathogen Neonectria ditissima.</title>
        <authorList>
            <person name="Gomez-Cortecero A."/>
            <person name="Harrison R.J."/>
            <person name="Armitage A.D."/>
        </authorList>
    </citation>
    <scope>NUCLEOTIDE SEQUENCE [LARGE SCALE GENOMIC DNA]</scope>
    <source>
        <strain evidence="4 5">R09/05</strain>
    </source>
</reference>
<proteinExistence type="inferred from homology"/>
<organism evidence="4 5">
    <name type="scientific">Neonectria ditissima</name>
    <dbReference type="NCBI Taxonomy" id="78410"/>
    <lineage>
        <taxon>Eukaryota</taxon>
        <taxon>Fungi</taxon>
        <taxon>Dikarya</taxon>
        <taxon>Ascomycota</taxon>
        <taxon>Pezizomycotina</taxon>
        <taxon>Sordariomycetes</taxon>
        <taxon>Hypocreomycetidae</taxon>
        <taxon>Hypocreales</taxon>
        <taxon>Nectriaceae</taxon>
        <taxon>Neonectria</taxon>
    </lineage>
</organism>
<accession>A0A0P7B4W3</accession>
<dbReference type="SFLD" id="SFLDG00358">
    <property type="entry name" value="Main_(cytGST)"/>
    <property type="match status" value="1"/>
</dbReference>
<dbReference type="GO" id="GO:0016034">
    <property type="term" value="F:maleylacetoacetate isomerase activity"/>
    <property type="evidence" value="ECO:0007669"/>
    <property type="project" value="TreeGrafter"/>
</dbReference>
<dbReference type="GO" id="GO:0005739">
    <property type="term" value="C:mitochondrion"/>
    <property type="evidence" value="ECO:0007669"/>
    <property type="project" value="TreeGrafter"/>
</dbReference>
<dbReference type="GO" id="GO:0006749">
    <property type="term" value="P:glutathione metabolic process"/>
    <property type="evidence" value="ECO:0007669"/>
    <property type="project" value="TreeGrafter"/>
</dbReference>
<dbReference type="EMBL" id="LKCW01000193">
    <property type="protein sequence ID" value="KPM36707.1"/>
    <property type="molecule type" value="Genomic_DNA"/>
</dbReference>
<dbReference type="PROSITE" id="PS50405">
    <property type="entry name" value="GST_CTER"/>
    <property type="match status" value="1"/>
</dbReference>
<keyword evidence="5" id="KW-1185">Reference proteome</keyword>
<dbReference type="STRING" id="78410.A0A0P7B4W3"/>
<dbReference type="Gene3D" id="1.20.1050.10">
    <property type="match status" value="1"/>
</dbReference>
<dbReference type="SUPFAM" id="SSF52833">
    <property type="entry name" value="Thioredoxin-like"/>
    <property type="match status" value="1"/>
</dbReference>
<dbReference type="Pfam" id="PF13409">
    <property type="entry name" value="GST_N_2"/>
    <property type="match status" value="1"/>
</dbReference>
<dbReference type="InterPro" id="IPR004046">
    <property type="entry name" value="GST_C"/>
</dbReference>
<dbReference type="InterPro" id="IPR004045">
    <property type="entry name" value="Glutathione_S-Trfase_N"/>
</dbReference>
<dbReference type="PROSITE" id="PS50404">
    <property type="entry name" value="GST_NTER"/>
    <property type="match status" value="1"/>
</dbReference>
<dbReference type="Gene3D" id="3.40.30.10">
    <property type="entry name" value="Glutaredoxin"/>
    <property type="match status" value="1"/>
</dbReference>
<evidence type="ECO:0000313" key="4">
    <source>
        <dbReference type="EMBL" id="KPM36707.1"/>
    </source>
</evidence>
<dbReference type="SUPFAM" id="SSF47616">
    <property type="entry name" value="GST C-terminal domain-like"/>
    <property type="match status" value="1"/>
</dbReference>
<comment type="caution">
    <text evidence="4">The sequence shown here is derived from an EMBL/GenBank/DDBJ whole genome shotgun (WGS) entry which is preliminary data.</text>
</comment>
<evidence type="ECO:0000256" key="1">
    <source>
        <dbReference type="ARBA" id="ARBA00010007"/>
    </source>
</evidence>
<feature type="domain" description="GST C-terminal" evidence="3">
    <location>
        <begin position="100"/>
        <end position="222"/>
    </location>
</feature>
<comment type="similarity">
    <text evidence="1">Belongs to the GST superfamily. Zeta family.</text>
</comment>
<dbReference type="InterPro" id="IPR005955">
    <property type="entry name" value="GST_Zeta"/>
</dbReference>
<dbReference type="InterPro" id="IPR036282">
    <property type="entry name" value="Glutathione-S-Trfase_C_sf"/>
</dbReference>
<evidence type="ECO:0000259" key="3">
    <source>
        <dbReference type="PROSITE" id="PS50405"/>
    </source>
</evidence>
<dbReference type="PANTHER" id="PTHR42673">
    <property type="entry name" value="MALEYLACETOACETATE ISOMERASE"/>
    <property type="match status" value="1"/>
</dbReference>
<protein>
    <recommendedName>
        <fullName evidence="6">Maleylacetoacetate isomerase</fullName>
    </recommendedName>
</protein>
<dbReference type="Pfam" id="PF14497">
    <property type="entry name" value="GST_C_3"/>
    <property type="match status" value="1"/>
</dbReference>
<dbReference type="InterPro" id="IPR036249">
    <property type="entry name" value="Thioredoxin-like_sf"/>
</dbReference>
<dbReference type="InterPro" id="IPR010987">
    <property type="entry name" value="Glutathione-S-Trfase_C-like"/>
</dbReference>
<dbReference type="AlphaFoldDB" id="A0A0P7B4W3"/>
<dbReference type="GO" id="GO:0006559">
    <property type="term" value="P:L-phenylalanine catabolic process"/>
    <property type="evidence" value="ECO:0007669"/>
    <property type="project" value="TreeGrafter"/>
</dbReference>
<evidence type="ECO:0000259" key="2">
    <source>
        <dbReference type="PROSITE" id="PS50404"/>
    </source>
</evidence>
<evidence type="ECO:0000313" key="5">
    <source>
        <dbReference type="Proteomes" id="UP000050424"/>
    </source>
</evidence>
<gene>
    <name evidence="4" type="ORF">AK830_g9837</name>
</gene>
<dbReference type="Proteomes" id="UP000050424">
    <property type="component" value="Unassembled WGS sequence"/>
</dbReference>
<feature type="domain" description="GST N-terminal" evidence="2">
    <location>
        <begin position="6"/>
        <end position="92"/>
    </location>
</feature>
<dbReference type="PANTHER" id="PTHR42673:SF4">
    <property type="entry name" value="MALEYLACETOACETATE ISOMERASE"/>
    <property type="match status" value="1"/>
</dbReference>
<dbReference type="InterPro" id="IPR040079">
    <property type="entry name" value="Glutathione_S-Trfase"/>
</dbReference>